<reference evidence="1 2" key="1">
    <citation type="submission" date="2020-08" db="EMBL/GenBank/DDBJ databases">
        <title>Sequencing the genomes of 1000 actinobacteria strains.</title>
        <authorList>
            <person name="Klenk H.-P."/>
        </authorList>
    </citation>
    <scope>NUCLEOTIDE SEQUENCE [LARGE SCALE GENOMIC DNA]</scope>
    <source>
        <strain evidence="1 2">DSM 44598</strain>
    </source>
</reference>
<name>A0A840W533_9ACTN</name>
<dbReference type="EMBL" id="JACHDO010000001">
    <property type="protein sequence ID" value="MBB5492070.1"/>
    <property type="molecule type" value="Genomic_DNA"/>
</dbReference>
<gene>
    <name evidence="1" type="ORF">HNR07_003207</name>
</gene>
<protein>
    <submittedName>
        <fullName evidence="1">Uncharacterized protein</fullName>
    </submittedName>
</protein>
<evidence type="ECO:0000313" key="1">
    <source>
        <dbReference type="EMBL" id="MBB5492070.1"/>
    </source>
</evidence>
<sequence length="222" mass="23371">MWPVTGRDRADLVGHSGGETGVKSRSTLVVAHGDIKQAFENGRSMLCGDFALCFSGLDSRGPHLCVYTCSPDVVPRMREEIRGRGPEVRGGDRSGSRAACARRARAGFRYGVRLARGRAATAGPRPGAGWGGGEGNPVAGGVWRPASDGPLPLILGFGARRRTFPACPPPPPRVPFLAGRPPPSGVGCGDTPRAGLRAFVSTSKFDHNIWCWNGVCGQEVVV</sequence>
<keyword evidence="2" id="KW-1185">Reference proteome</keyword>
<proteinExistence type="predicted"/>
<accession>A0A840W533</accession>
<evidence type="ECO:0000313" key="2">
    <source>
        <dbReference type="Proteomes" id="UP000579647"/>
    </source>
</evidence>
<comment type="caution">
    <text evidence="1">The sequence shown here is derived from an EMBL/GenBank/DDBJ whole genome shotgun (WGS) entry which is preliminary data.</text>
</comment>
<dbReference type="AlphaFoldDB" id="A0A840W533"/>
<organism evidence="1 2">
    <name type="scientific">Nocardiopsis metallicus</name>
    <dbReference type="NCBI Taxonomy" id="179819"/>
    <lineage>
        <taxon>Bacteria</taxon>
        <taxon>Bacillati</taxon>
        <taxon>Actinomycetota</taxon>
        <taxon>Actinomycetes</taxon>
        <taxon>Streptosporangiales</taxon>
        <taxon>Nocardiopsidaceae</taxon>
        <taxon>Nocardiopsis</taxon>
    </lineage>
</organism>
<dbReference type="Proteomes" id="UP000579647">
    <property type="component" value="Unassembled WGS sequence"/>
</dbReference>